<evidence type="ECO:0000256" key="2">
    <source>
        <dbReference type="ARBA" id="ARBA00022801"/>
    </source>
</evidence>
<dbReference type="SMART" id="SM00487">
    <property type="entry name" value="DEXDc"/>
    <property type="match status" value="1"/>
</dbReference>
<evidence type="ECO:0000259" key="6">
    <source>
        <dbReference type="PROSITE" id="PS51194"/>
    </source>
</evidence>
<evidence type="ECO:0000256" key="4">
    <source>
        <dbReference type="SAM" id="MobiDB-lite"/>
    </source>
</evidence>
<dbReference type="InterPro" id="IPR049730">
    <property type="entry name" value="SNF2/RAD54-like_C"/>
</dbReference>
<evidence type="ECO:0000259" key="5">
    <source>
        <dbReference type="PROSITE" id="PS51192"/>
    </source>
</evidence>
<keyword evidence="2" id="KW-0378">Hydrolase</keyword>
<dbReference type="GO" id="GO:0005524">
    <property type="term" value="F:ATP binding"/>
    <property type="evidence" value="ECO:0007669"/>
    <property type="project" value="InterPro"/>
</dbReference>
<evidence type="ECO:0000313" key="8">
    <source>
        <dbReference type="Proteomes" id="UP000236290"/>
    </source>
</evidence>
<evidence type="ECO:0008006" key="9">
    <source>
        <dbReference type="Google" id="ProtNLM"/>
    </source>
</evidence>
<dbReference type="CDD" id="cd18793">
    <property type="entry name" value="SF2_C_SNF"/>
    <property type="match status" value="1"/>
</dbReference>
<dbReference type="Pfam" id="PF00271">
    <property type="entry name" value="Helicase_C"/>
    <property type="match status" value="1"/>
</dbReference>
<comment type="caution">
    <text evidence="7">The sequence shown here is derived from an EMBL/GenBank/DDBJ whole genome shotgun (WGS) entry which is preliminary data.</text>
</comment>
<dbReference type="PROSITE" id="PS51194">
    <property type="entry name" value="HELICASE_CTER"/>
    <property type="match status" value="1"/>
</dbReference>
<feature type="compositionally biased region" description="Basic and acidic residues" evidence="4">
    <location>
        <begin position="14"/>
        <end position="26"/>
    </location>
</feature>
<organism evidence="7 8">
    <name type="scientific">Trichoderma harzianum</name>
    <name type="common">Hypocrea lixii</name>
    <dbReference type="NCBI Taxonomy" id="5544"/>
    <lineage>
        <taxon>Eukaryota</taxon>
        <taxon>Fungi</taxon>
        <taxon>Dikarya</taxon>
        <taxon>Ascomycota</taxon>
        <taxon>Pezizomycotina</taxon>
        <taxon>Sordariomycetes</taxon>
        <taxon>Hypocreomycetidae</taxon>
        <taxon>Hypocreales</taxon>
        <taxon>Hypocreaceae</taxon>
        <taxon>Trichoderma</taxon>
    </lineage>
</organism>
<evidence type="ECO:0000256" key="3">
    <source>
        <dbReference type="ARBA" id="ARBA00022840"/>
    </source>
</evidence>
<evidence type="ECO:0000256" key="1">
    <source>
        <dbReference type="ARBA" id="ARBA00022741"/>
    </source>
</evidence>
<feature type="region of interest" description="Disordered" evidence="4">
    <location>
        <begin position="1"/>
        <end position="69"/>
    </location>
</feature>
<accession>A0A2K0UE75</accession>
<evidence type="ECO:0000313" key="7">
    <source>
        <dbReference type="EMBL" id="PNP56079.1"/>
    </source>
</evidence>
<dbReference type="OrthoDB" id="5244662at2759"/>
<dbReference type="PANTHER" id="PTHR10799">
    <property type="entry name" value="SNF2/RAD54 HELICASE FAMILY"/>
    <property type="match status" value="1"/>
</dbReference>
<keyword evidence="3" id="KW-0067">ATP-binding</keyword>
<dbReference type="InterPro" id="IPR000330">
    <property type="entry name" value="SNF2_N"/>
</dbReference>
<feature type="domain" description="Helicase C-terminal" evidence="6">
    <location>
        <begin position="1077"/>
        <end position="1239"/>
    </location>
</feature>
<dbReference type="Gene3D" id="3.40.50.300">
    <property type="entry name" value="P-loop containing nucleotide triphosphate hydrolases"/>
    <property type="match status" value="2"/>
</dbReference>
<protein>
    <recommendedName>
        <fullName evidence="9">Helicase ATP-binding domain-containing protein</fullName>
    </recommendedName>
</protein>
<dbReference type="InterPro" id="IPR014001">
    <property type="entry name" value="Helicase_ATP-bd"/>
</dbReference>
<feature type="domain" description="Helicase ATP-binding" evidence="5">
    <location>
        <begin position="492"/>
        <end position="759"/>
    </location>
</feature>
<dbReference type="InterPro" id="IPR027417">
    <property type="entry name" value="P-loop_NTPase"/>
</dbReference>
<dbReference type="PROSITE" id="PS51192">
    <property type="entry name" value="HELICASE_ATP_BIND_1"/>
    <property type="match status" value="1"/>
</dbReference>
<dbReference type="Proteomes" id="UP000236290">
    <property type="component" value="Unassembled WGS sequence"/>
</dbReference>
<dbReference type="SUPFAM" id="SSF52540">
    <property type="entry name" value="P-loop containing nucleoside triphosphate hydrolases"/>
    <property type="match status" value="2"/>
</dbReference>
<reference evidence="7 8" key="1">
    <citation type="submission" date="2017-02" db="EMBL/GenBank/DDBJ databases">
        <title>Genomes of Trichoderma spp. with biocontrol activity.</title>
        <authorList>
            <person name="Gardiner D."/>
            <person name="Kazan K."/>
            <person name="Vos C."/>
            <person name="Harvey P."/>
        </authorList>
    </citation>
    <scope>NUCLEOTIDE SEQUENCE [LARGE SCALE GENOMIC DNA]</scope>
    <source>
        <strain evidence="7 8">Tr1</strain>
    </source>
</reference>
<sequence length="1371" mass="154562">MADNKRPAFAQGGRNDEKRRRQDKSHATHGQPGPYLAQIEEINVHTASSDDEESSDASTEVSDDANSRSITKEEWLAGYPVPKTQLPEGMAINEDFHHLKTVALSQTALASAVKKWHEGHKNRPRYARLLKFETLQNNKKLMAGYLGFDTVPELLHFVDFIDVQLKDIDTVLTSLCAAYKLMTANPKRFCQKSTGNSKESTWDFHHEDWLRAYVAIVFTKARRSKTTEVPEQGPMRYVGVRGISEKSETYGYATLDVVSSVHTLEEGRSFTAVEIEKEMALLDPRHDKEAMRKLDQRASNEQIARAIESFDSIRKKPRSTRESLIENDDGTLEDIISEEVVNTLNVIAPGINLHKTLSGLPKAHQRKEMNEIERQELIKLFRTTLRVYKTSSPHPNLSQGNRYQLQTIATAGDVTGLADESGTIGSDKDLDCQMDSLRAMRELLGENIPGNQNLEQICEDRGIDLGTLQVNPRNPSVTAKPPQIPNAHRLAELLSSNLRSAMLLSECGTGKTFVTLLTLKFLLDERIHAHQNGTLDLLDGDRVFKPNIIFVPSATLNQFFSEVNSDWAGIFDIYSFYHTRSNCENYDRQIKTIDTLHDLQEHVDRWAKQHKDPETGRVILLTAYSTATYRILETRGSKSLTSDEMNRLSSQGDTIGYDSQDEEMTAIFEDSLEANDEEEGARRIGKSTAAYIRRSKKMLTNDMWNVVVCDECHQIKNPGTRANELVRQLDREALLLVSATPLPNHKGDTTNANTFFGDLVYASLFDESIKLEAEEPLTLNRVLHGRVKPTSQLSPRECRRAMEYKSFVEDQHGAAYLLNPNLFMEFAKNNDYGTCVSTLAVGPILKLLSVRRGMLTRMTLPNGDVTFMGKGIAGLKTETVELELPADVKPKLAAHINIMVDKLMSPTEAGPSEMLTGGYVLERPGLMLNGAIYRRLSLASTDINNIKLTSPSARLLQRLSDLRRGTVGEVPQEMSATRLLNTAGVAQNPFDDLDLQINTMDIDESGRPEYQRRREARKARSKPIVAAGRKEVDQVAHFDTTGGLQWNFYNTREDQSLGFPPHRVDQVRYVAWNSPKYIYTVLEALDAQAKGERLLVYTNNPLTSQMVNALLVAAGVPTLHYMSRHSQGERDRAIEEFNNPAKPYTCLVTSLQLSAFGVNLHKACHRGLILEQPNNQAILLQAQGRLWRIGQTHDVHWKILYCRDSFDCYIESRNLEKYATTLAAESGIDSRIKGEARVICAFEIMRQHLGQPCSRYSRARVVWSQMDSRKLEREGFFYSALAKYFFKHPGKSDLVGKHNIKQIAKAWKIGHRITSRMVASPIPLEDGLILDGYEEADDEDTAPGKTTLRKKKSERNGKEVFTKKAREVKLY</sequence>
<feature type="region of interest" description="Disordered" evidence="4">
    <location>
        <begin position="1336"/>
        <end position="1357"/>
    </location>
</feature>
<gene>
    <name evidence="7" type="ORF">THARTR1_03604</name>
</gene>
<dbReference type="Pfam" id="PF00176">
    <property type="entry name" value="SNF2-rel_dom"/>
    <property type="match status" value="1"/>
</dbReference>
<dbReference type="GO" id="GO:0016787">
    <property type="term" value="F:hydrolase activity"/>
    <property type="evidence" value="ECO:0007669"/>
    <property type="project" value="UniProtKB-KW"/>
</dbReference>
<dbReference type="SMART" id="SM00490">
    <property type="entry name" value="HELICc"/>
    <property type="match status" value="1"/>
</dbReference>
<proteinExistence type="predicted"/>
<name>A0A2K0UE75_TRIHA</name>
<dbReference type="EMBL" id="MTYI01000048">
    <property type="protein sequence ID" value="PNP56079.1"/>
    <property type="molecule type" value="Genomic_DNA"/>
</dbReference>
<keyword evidence="1" id="KW-0547">Nucleotide-binding</keyword>
<dbReference type="InterPro" id="IPR001650">
    <property type="entry name" value="Helicase_C-like"/>
</dbReference>